<dbReference type="Proteomes" id="UP000723714">
    <property type="component" value="Unassembled WGS sequence"/>
</dbReference>
<keyword evidence="4" id="KW-1185">Reference proteome</keyword>
<dbReference type="InterPro" id="IPR011605">
    <property type="entry name" value="NusB_fam"/>
</dbReference>
<keyword evidence="1" id="KW-0804">Transcription</keyword>
<comment type="similarity">
    <text evidence="1">Belongs to the NusB family.</text>
</comment>
<dbReference type="Pfam" id="PF01029">
    <property type="entry name" value="NusB"/>
    <property type="match status" value="1"/>
</dbReference>
<reference evidence="3 4" key="1">
    <citation type="submission" date="2021-06" db="EMBL/GenBank/DDBJ databases">
        <title>Faecalicatena sp. nov. isolated from porcine feces.</title>
        <authorList>
            <person name="Oh B.S."/>
            <person name="Lee J.H."/>
        </authorList>
    </citation>
    <scope>NUCLEOTIDE SEQUENCE [LARGE SCALE GENOMIC DNA]</scope>
    <source>
        <strain evidence="3 4">AGMB00832</strain>
    </source>
</reference>
<sequence>MVRRELREHIFKILFQIEFNDMSDMPEHLMLYFENLESATDEDKEYIKNKFEAAAKKVEEIDAILNEKTTGWKTTRMSKVDLTILRLAVYEMKWDDDVPTGVAINEAVELAKRFSGEEGPAFVNGVLGKLAD</sequence>
<accession>A0ABS6D2D9</accession>
<dbReference type="PANTHER" id="PTHR11078">
    <property type="entry name" value="N UTILIZATION SUBSTANCE PROTEIN B-RELATED"/>
    <property type="match status" value="1"/>
</dbReference>
<feature type="domain" description="NusB/RsmB/TIM44" evidence="2">
    <location>
        <begin position="5"/>
        <end position="131"/>
    </location>
</feature>
<dbReference type="PANTHER" id="PTHR11078:SF3">
    <property type="entry name" value="ANTITERMINATION NUSB DOMAIN-CONTAINING PROTEIN"/>
    <property type="match status" value="1"/>
</dbReference>
<dbReference type="NCBIfam" id="TIGR01951">
    <property type="entry name" value="nusB"/>
    <property type="match status" value="1"/>
</dbReference>
<keyword evidence="1" id="KW-0889">Transcription antitermination</keyword>
<name>A0ABS6D2D9_9FIRM</name>
<proteinExistence type="inferred from homology"/>
<evidence type="ECO:0000256" key="1">
    <source>
        <dbReference type="HAMAP-Rule" id="MF_00073"/>
    </source>
</evidence>
<comment type="caution">
    <text evidence="3">The sequence shown here is derived from an EMBL/GenBank/DDBJ whole genome shotgun (WGS) entry which is preliminary data.</text>
</comment>
<dbReference type="RefSeq" id="WP_216240814.1">
    <property type="nucleotide sequence ID" value="NZ_JABACJ020000005.1"/>
</dbReference>
<evidence type="ECO:0000313" key="3">
    <source>
        <dbReference type="EMBL" id="MBU3875752.1"/>
    </source>
</evidence>
<evidence type="ECO:0000259" key="2">
    <source>
        <dbReference type="Pfam" id="PF01029"/>
    </source>
</evidence>
<evidence type="ECO:0000313" key="4">
    <source>
        <dbReference type="Proteomes" id="UP000723714"/>
    </source>
</evidence>
<keyword evidence="1" id="KW-0805">Transcription regulation</keyword>
<organism evidence="3 4">
    <name type="scientific">Faecalicatena faecalis</name>
    <dbReference type="NCBI Taxonomy" id="2726362"/>
    <lineage>
        <taxon>Bacteria</taxon>
        <taxon>Bacillati</taxon>
        <taxon>Bacillota</taxon>
        <taxon>Clostridia</taxon>
        <taxon>Lachnospirales</taxon>
        <taxon>Lachnospiraceae</taxon>
        <taxon>Faecalicatena</taxon>
    </lineage>
</organism>
<comment type="function">
    <text evidence="1">Involved in transcription antitermination. Required for transcription of ribosomal RNA (rRNA) genes. Binds specifically to the boxA antiterminator sequence of the ribosomal RNA (rrn) operons.</text>
</comment>
<gene>
    <name evidence="1 3" type="primary">nusB</name>
    <name evidence="3" type="ORF">HGO97_008000</name>
</gene>
<dbReference type="InterPro" id="IPR006027">
    <property type="entry name" value="NusB_RsmB_TIM44"/>
</dbReference>
<keyword evidence="1" id="KW-0694">RNA-binding</keyword>
<protein>
    <recommendedName>
        <fullName evidence="1">Transcription antitermination protein NusB</fullName>
    </recommendedName>
    <alternativeName>
        <fullName evidence="1">Antitermination factor NusB</fullName>
    </alternativeName>
</protein>
<dbReference type="HAMAP" id="MF_00073">
    <property type="entry name" value="NusB"/>
    <property type="match status" value="1"/>
</dbReference>
<dbReference type="EMBL" id="JABACJ020000005">
    <property type="protein sequence ID" value="MBU3875752.1"/>
    <property type="molecule type" value="Genomic_DNA"/>
</dbReference>